<organism evidence="1">
    <name type="scientific">Ulva partita</name>
    <dbReference type="NCBI Taxonomy" id="1605170"/>
    <lineage>
        <taxon>Eukaryota</taxon>
        <taxon>Viridiplantae</taxon>
        <taxon>Chlorophyta</taxon>
        <taxon>core chlorophytes</taxon>
        <taxon>Ulvophyceae</taxon>
        <taxon>OUU clade</taxon>
        <taxon>Ulvales</taxon>
        <taxon>Ulvaceae</taxon>
        <taxon>Ulva</taxon>
    </lineage>
</organism>
<name>A0A1C9ZPN6_9CHLO</name>
<gene>
    <name evidence="1" type="primary">01530m</name>
</gene>
<proteinExistence type="evidence at transcript level"/>
<keyword evidence="1" id="KW-0808">Transferase</keyword>
<reference evidence="1" key="1">
    <citation type="submission" date="2015-10" db="EMBL/GenBank/DDBJ databases">
        <title>Evolution of the mating-type locus in an isomorphic haploid-diploid life cycle and isogamy.</title>
        <authorList>
            <person name="Yamazaki T."/>
            <person name="Suzuki R."/>
            <person name="Ichihara K."/>
            <person name="Toyoda A."/>
            <person name="Kuwano K."/>
            <person name="Kawano S."/>
        </authorList>
    </citation>
    <scope>NUCLEOTIDE SEQUENCE</scope>
    <source>
        <strain evidence="1">MGEC-2</strain>
    </source>
</reference>
<dbReference type="EMBL" id="LC088574">
    <property type="protein sequence ID" value="BAV58262.1"/>
    <property type="molecule type" value="mRNA"/>
</dbReference>
<dbReference type="AlphaFoldDB" id="A0A1C9ZPN6"/>
<accession>A0A1C9ZPN6</accession>
<sequence>MCSQMPTLALKIQWLLQSRLDASSKDSEPVIRNLLKACHSAAIRRCGNMEMLNQIPTEDQRSSVKFCPDSSEHHPLVATDASSSNITPVQHTNTDRLANLHNELGMGEGVTALVRASLLNLGRGGTGVVLPSSDAEDRRGQTFDSSIGKSQHCFYPTLKFFEMLCNCAQGIMQLPQKSRHSELRQRLEACNRYLFHGQPSQRCCGR</sequence>
<evidence type="ECO:0000313" key="1">
    <source>
        <dbReference type="EMBL" id="BAV58262.1"/>
    </source>
</evidence>
<keyword evidence="1" id="KW-0418">Kinase</keyword>
<protein>
    <submittedName>
        <fullName evidence="1">Phosphatidylinositol 4-kinase</fullName>
    </submittedName>
</protein>
<dbReference type="EMBL" id="LC088573">
    <property type="protein sequence ID" value="BAV58261.1"/>
    <property type="molecule type" value="mRNA"/>
</dbReference>
<dbReference type="GO" id="GO:0016301">
    <property type="term" value="F:kinase activity"/>
    <property type="evidence" value="ECO:0007669"/>
    <property type="project" value="UniProtKB-KW"/>
</dbReference>